<dbReference type="PROSITE" id="PS50042">
    <property type="entry name" value="CNMP_BINDING_3"/>
    <property type="match status" value="1"/>
</dbReference>
<evidence type="ECO:0000313" key="3">
    <source>
        <dbReference type="Proteomes" id="UP000320643"/>
    </source>
</evidence>
<dbReference type="Gene3D" id="2.60.120.10">
    <property type="entry name" value="Jelly Rolls"/>
    <property type="match status" value="1"/>
</dbReference>
<sequence length="193" mass="22010">MFEDFKNYLLDKVTLTDEELAQIEAVSAIKKLRKRQMLLQEGQVWQYNAFVCKGLTRTFSIDAKGNERIVNFGPENYWTGDLESLMAGTPARFSIDALEDTAVLLIQHEDFKNLCSTIPNFNNLINTLVQKSLAVSQKRINDSISLSAEELYNAFLQKHALVANRIPQHMIASYLGITPETITRIRRNASKKR</sequence>
<dbReference type="EMBL" id="VJVZ01000002">
    <property type="protein sequence ID" value="TRW26749.1"/>
    <property type="molecule type" value="Genomic_DNA"/>
</dbReference>
<dbReference type="Pfam" id="PF00027">
    <property type="entry name" value="cNMP_binding"/>
    <property type="match status" value="1"/>
</dbReference>
<dbReference type="RefSeq" id="WP_143372247.1">
    <property type="nucleotide sequence ID" value="NZ_VJVZ01000002.1"/>
</dbReference>
<dbReference type="OrthoDB" id="1092431at2"/>
<comment type="caution">
    <text evidence="2">The sequence shown here is derived from an EMBL/GenBank/DDBJ whole genome shotgun (WGS) entry which is preliminary data.</text>
</comment>
<accession>A0A552V8I1</accession>
<feature type="domain" description="Cyclic nucleotide-binding" evidence="1">
    <location>
        <begin position="15"/>
        <end position="114"/>
    </location>
</feature>
<organism evidence="2 3">
    <name type="scientific">Flavobacterium zepuense</name>
    <dbReference type="NCBI Taxonomy" id="2593302"/>
    <lineage>
        <taxon>Bacteria</taxon>
        <taxon>Pseudomonadati</taxon>
        <taxon>Bacteroidota</taxon>
        <taxon>Flavobacteriia</taxon>
        <taxon>Flavobacteriales</taxon>
        <taxon>Flavobacteriaceae</taxon>
        <taxon>Flavobacterium</taxon>
    </lineage>
</organism>
<name>A0A552V8I1_9FLAO</name>
<dbReference type="SUPFAM" id="SSF51206">
    <property type="entry name" value="cAMP-binding domain-like"/>
    <property type="match status" value="1"/>
</dbReference>
<dbReference type="CDD" id="cd00038">
    <property type="entry name" value="CAP_ED"/>
    <property type="match status" value="1"/>
</dbReference>
<keyword evidence="3" id="KW-1185">Reference proteome</keyword>
<reference evidence="2 3" key="1">
    <citation type="submission" date="2019-07" db="EMBL/GenBank/DDBJ databases">
        <title>Flavobacterium sp. nov., isolated from glacier ice.</title>
        <authorList>
            <person name="Liu Q."/>
            <person name="Xin Y.-H."/>
        </authorList>
    </citation>
    <scope>NUCLEOTIDE SEQUENCE [LARGE SCALE GENOMIC DNA]</scope>
    <source>
        <strain evidence="2 3">ZT4R6</strain>
    </source>
</reference>
<proteinExistence type="predicted"/>
<protein>
    <submittedName>
        <fullName evidence="2">Crp/Fnr family transcriptional regulator</fullName>
    </submittedName>
</protein>
<dbReference type="InterPro" id="IPR018490">
    <property type="entry name" value="cNMP-bd_dom_sf"/>
</dbReference>
<evidence type="ECO:0000313" key="2">
    <source>
        <dbReference type="EMBL" id="TRW26749.1"/>
    </source>
</evidence>
<dbReference type="AlphaFoldDB" id="A0A552V8I1"/>
<evidence type="ECO:0000259" key="1">
    <source>
        <dbReference type="PROSITE" id="PS50042"/>
    </source>
</evidence>
<gene>
    <name evidence="2" type="ORF">FMM05_05060</name>
</gene>
<dbReference type="Proteomes" id="UP000320643">
    <property type="component" value="Unassembled WGS sequence"/>
</dbReference>
<dbReference type="InterPro" id="IPR014710">
    <property type="entry name" value="RmlC-like_jellyroll"/>
</dbReference>
<dbReference type="InterPro" id="IPR000595">
    <property type="entry name" value="cNMP-bd_dom"/>
</dbReference>